<dbReference type="PANTHER" id="PTHR34948">
    <property type="entry name" value="OS08G0299200 PROTEIN"/>
    <property type="match status" value="1"/>
</dbReference>
<evidence type="ECO:0000313" key="2">
    <source>
        <dbReference type="EMBL" id="JAC79191.1"/>
    </source>
</evidence>
<organism evidence="2">
    <name type="scientific">Tetraselmis sp. GSL018</name>
    <dbReference type="NCBI Taxonomy" id="582737"/>
    <lineage>
        <taxon>Eukaryota</taxon>
        <taxon>Viridiplantae</taxon>
        <taxon>Chlorophyta</taxon>
        <taxon>core chlorophytes</taxon>
        <taxon>Chlorodendrophyceae</taxon>
        <taxon>Chlorodendrales</taxon>
        <taxon>Chlorodendraceae</taxon>
        <taxon>Tetraselmis</taxon>
    </lineage>
</organism>
<dbReference type="PANTHER" id="PTHR34948:SF2">
    <property type="entry name" value="TRIPHOSPHATE TUNNEL METALLOENZYME 3"/>
    <property type="match status" value="1"/>
</dbReference>
<dbReference type="Gene3D" id="2.40.320.10">
    <property type="entry name" value="Hypothetical Protein Pfu-838710-001"/>
    <property type="match status" value="1"/>
</dbReference>
<dbReference type="Pfam" id="PF01928">
    <property type="entry name" value="CYTH"/>
    <property type="match status" value="1"/>
</dbReference>
<accession>A0A061S8V9</accession>
<proteinExistence type="predicted"/>
<dbReference type="AlphaFoldDB" id="A0A061S8V9"/>
<feature type="domain" description="CYTH" evidence="1">
    <location>
        <begin position="82"/>
        <end position="277"/>
    </location>
</feature>
<dbReference type="EMBL" id="GBEZ01006188">
    <property type="protein sequence ID" value="JAC79191.1"/>
    <property type="molecule type" value="Transcribed_RNA"/>
</dbReference>
<name>A0A061S8V9_9CHLO</name>
<protein>
    <submittedName>
        <fullName evidence="2">Adenylate cyclase</fullName>
    </submittedName>
</protein>
<reference evidence="2" key="1">
    <citation type="submission" date="2014-05" db="EMBL/GenBank/DDBJ databases">
        <title>The transcriptome of the halophilic microalga Tetraselmis sp. GSL018 isolated from the Great Salt Lake, Utah.</title>
        <authorList>
            <person name="Jinkerson R.E."/>
            <person name="D'Adamo S."/>
            <person name="Posewitz M.C."/>
        </authorList>
    </citation>
    <scope>NUCLEOTIDE SEQUENCE</scope>
    <source>
        <strain evidence="2">GSL018</strain>
    </source>
</reference>
<dbReference type="SMART" id="SM01118">
    <property type="entry name" value="CYTH"/>
    <property type="match status" value="1"/>
</dbReference>
<dbReference type="InterPro" id="IPR033469">
    <property type="entry name" value="CYTH-like_dom_sf"/>
</dbReference>
<evidence type="ECO:0000259" key="1">
    <source>
        <dbReference type="PROSITE" id="PS51707"/>
    </source>
</evidence>
<dbReference type="InterPro" id="IPR023577">
    <property type="entry name" value="CYTH_domain"/>
</dbReference>
<dbReference type="GO" id="GO:0016462">
    <property type="term" value="F:pyrophosphatase activity"/>
    <property type="evidence" value="ECO:0007669"/>
    <property type="project" value="UniProtKB-ARBA"/>
</dbReference>
<dbReference type="PROSITE" id="PS51707">
    <property type="entry name" value="CYTH"/>
    <property type="match status" value="1"/>
</dbReference>
<dbReference type="SUPFAM" id="SSF55154">
    <property type="entry name" value="CYTH-like phosphatases"/>
    <property type="match status" value="1"/>
</dbReference>
<sequence length="280" mass="31540">MEVRSIFRPALSAGVRLVFRGFHKTSYCSMCCYKSASSAVLQRKSLAESRAVRFVSPYRKSYITGWTPGIKSDHRSAWCSVTQEVEIKLRLAGSDDYDAVAAALAPAWKQDHQQENYFFDGAEGELSKELAILRCRFYDTDKKAVLTVKGKMKIKDGVGRAPEVEEEVDPAEARGFLSSPEALAGHGCKLMEDCRSNFGFKSLVCLGGFRNLRREFDWEGHLLELDKTTYEHGTLYEVEVETENPAELQVKLEEFLRASGVSFSHSTTSKFANFRNKTLE</sequence>
<gene>
    <name evidence="2" type="ORF">TSPGSL018_13318</name>
</gene>